<reference evidence="1 2" key="1">
    <citation type="journal article" date="2013" name="PLoS ONE">
        <title>Assembly-driven community genomics of a hypersaline microbial ecosystem.</title>
        <authorList>
            <person name="Podell S."/>
            <person name="Ugalde J.A."/>
            <person name="Narasingarao P."/>
            <person name="Banfield J.F."/>
            <person name="Heidelberg K.B."/>
            <person name="Allen E.E."/>
        </authorList>
    </citation>
    <scope>NUCLEOTIDE SEQUENCE [LARGE SCALE GENOMIC DNA]</scope>
    <source>
        <strain evidence="2">J07HQW2</strain>
    </source>
</reference>
<organism evidence="1 2">
    <name type="scientific">Haloquadratum walsbyi J07HQW2</name>
    <dbReference type="NCBI Taxonomy" id="1238425"/>
    <lineage>
        <taxon>Archaea</taxon>
        <taxon>Methanobacteriati</taxon>
        <taxon>Methanobacteriota</taxon>
        <taxon>Stenosarchaea group</taxon>
        <taxon>Halobacteria</taxon>
        <taxon>Halobacteriales</taxon>
        <taxon>Haloferacaceae</taxon>
        <taxon>Haloquadratum</taxon>
    </lineage>
</organism>
<sequence>MNPTPTRSGEAPIGVDIGERHILGVTAYGEGESMLVSGAVVRRNTFDANIVPYAIRYCY</sequence>
<dbReference type="AlphaFoldDB" id="U1NCX0"/>
<evidence type="ECO:0000313" key="1">
    <source>
        <dbReference type="EMBL" id="ERG94785.1"/>
    </source>
</evidence>
<protein>
    <submittedName>
        <fullName evidence="1">Uncharacterized protein</fullName>
    </submittedName>
</protein>
<dbReference type="EMBL" id="KE356561">
    <property type="protein sequence ID" value="ERG94785.1"/>
    <property type="molecule type" value="Genomic_DNA"/>
</dbReference>
<dbReference type="HOGENOM" id="CLU_2949261_0_0_2"/>
<dbReference type="STRING" id="1238425.J07HQW2_01227"/>
<evidence type="ECO:0000313" key="2">
    <source>
        <dbReference type="Proteomes" id="UP000030710"/>
    </source>
</evidence>
<accession>U1NCX0</accession>
<proteinExistence type="predicted"/>
<gene>
    <name evidence="1" type="ORF">J07HQW2_01227</name>
</gene>
<dbReference type="Proteomes" id="UP000030710">
    <property type="component" value="Unassembled WGS sequence"/>
</dbReference>
<name>U1NCX0_9EURY</name>
<dbReference type="eggNOG" id="arCOG00682">
    <property type="taxonomic scope" value="Archaea"/>
</dbReference>